<dbReference type="Proteomes" id="UP000007266">
    <property type="component" value="Linkage group 9"/>
</dbReference>
<name>D6X2X7_TRICA</name>
<dbReference type="HOGENOM" id="CLU_2708031_0_0_1"/>
<organism evidence="1 2">
    <name type="scientific">Tribolium castaneum</name>
    <name type="common">Red flour beetle</name>
    <dbReference type="NCBI Taxonomy" id="7070"/>
    <lineage>
        <taxon>Eukaryota</taxon>
        <taxon>Metazoa</taxon>
        <taxon>Ecdysozoa</taxon>
        <taxon>Arthropoda</taxon>
        <taxon>Hexapoda</taxon>
        <taxon>Insecta</taxon>
        <taxon>Pterygota</taxon>
        <taxon>Neoptera</taxon>
        <taxon>Endopterygota</taxon>
        <taxon>Coleoptera</taxon>
        <taxon>Polyphaga</taxon>
        <taxon>Cucujiformia</taxon>
        <taxon>Tenebrionidae</taxon>
        <taxon>Tenebrionidae incertae sedis</taxon>
        <taxon>Tribolium</taxon>
    </lineage>
</organism>
<evidence type="ECO:0000313" key="2">
    <source>
        <dbReference type="Proteomes" id="UP000007266"/>
    </source>
</evidence>
<gene>
    <name evidence="1" type="primary">AUGUSTUS-3.0.2_16261</name>
    <name evidence="1" type="ORF">TcasGA2_TC016261</name>
</gene>
<dbReference type="InParanoid" id="D6X2X7"/>
<keyword evidence="2" id="KW-1185">Reference proteome</keyword>
<protein>
    <submittedName>
        <fullName evidence="1">Uncharacterized protein</fullName>
    </submittedName>
</protein>
<sequence length="73" mass="8097">MSLRNTERWGLGRSTGAALYYRLGLLLNIIYDGAPHKAAQTRARMDQGLQHRDRAGAIIHHIVAAPNHSLPLN</sequence>
<proteinExistence type="predicted"/>
<accession>D6X2X7</accession>
<reference evidence="1 2" key="2">
    <citation type="journal article" date="2010" name="Nucleic Acids Res.">
        <title>BeetleBase in 2010: revisions to provide comprehensive genomic information for Tribolium castaneum.</title>
        <authorList>
            <person name="Kim H.S."/>
            <person name="Murphy T."/>
            <person name="Xia J."/>
            <person name="Caragea D."/>
            <person name="Park Y."/>
            <person name="Beeman R.W."/>
            <person name="Lorenzen M.D."/>
            <person name="Butcher S."/>
            <person name="Manak J.R."/>
            <person name="Brown S.J."/>
        </authorList>
    </citation>
    <scope>GENOME REANNOTATION</scope>
    <source>
        <strain evidence="1 2">Georgia GA2</strain>
    </source>
</reference>
<evidence type="ECO:0000313" key="1">
    <source>
        <dbReference type="EMBL" id="EFA10624.1"/>
    </source>
</evidence>
<reference evidence="1 2" key="1">
    <citation type="journal article" date="2008" name="Nature">
        <title>The genome of the model beetle and pest Tribolium castaneum.</title>
        <authorList>
            <consortium name="Tribolium Genome Sequencing Consortium"/>
            <person name="Richards S."/>
            <person name="Gibbs R.A."/>
            <person name="Weinstock G.M."/>
            <person name="Brown S.J."/>
            <person name="Denell R."/>
            <person name="Beeman R.W."/>
            <person name="Gibbs R."/>
            <person name="Beeman R.W."/>
            <person name="Brown S.J."/>
            <person name="Bucher G."/>
            <person name="Friedrich M."/>
            <person name="Grimmelikhuijzen C.J."/>
            <person name="Klingler M."/>
            <person name="Lorenzen M."/>
            <person name="Richards S."/>
            <person name="Roth S."/>
            <person name="Schroder R."/>
            <person name="Tautz D."/>
            <person name="Zdobnov E.M."/>
            <person name="Muzny D."/>
            <person name="Gibbs R.A."/>
            <person name="Weinstock G.M."/>
            <person name="Attaway T."/>
            <person name="Bell S."/>
            <person name="Buhay C.J."/>
            <person name="Chandrabose M.N."/>
            <person name="Chavez D."/>
            <person name="Clerk-Blankenburg K.P."/>
            <person name="Cree A."/>
            <person name="Dao M."/>
            <person name="Davis C."/>
            <person name="Chacko J."/>
            <person name="Dinh H."/>
            <person name="Dugan-Rocha S."/>
            <person name="Fowler G."/>
            <person name="Garner T.T."/>
            <person name="Garnes J."/>
            <person name="Gnirke A."/>
            <person name="Hawes A."/>
            <person name="Hernandez J."/>
            <person name="Hines S."/>
            <person name="Holder M."/>
            <person name="Hume J."/>
            <person name="Jhangiani S.N."/>
            <person name="Joshi V."/>
            <person name="Khan Z.M."/>
            <person name="Jackson L."/>
            <person name="Kovar C."/>
            <person name="Kowis A."/>
            <person name="Lee S."/>
            <person name="Lewis L.R."/>
            <person name="Margolis J."/>
            <person name="Morgan M."/>
            <person name="Nazareth L.V."/>
            <person name="Nguyen N."/>
            <person name="Okwuonu G."/>
            <person name="Parker D."/>
            <person name="Richards S."/>
            <person name="Ruiz S.J."/>
            <person name="Santibanez J."/>
            <person name="Savard J."/>
            <person name="Scherer S.E."/>
            <person name="Schneider B."/>
            <person name="Sodergren E."/>
            <person name="Tautz D."/>
            <person name="Vattahil S."/>
            <person name="Villasana D."/>
            <person name="White C.S."/>
            <person name="Wright R."/>
            <person name="Park Y."/>
            <person name="Beeman R.W."/>
            <person name="Lord J."/>
            <person name="Oppert B."/>
            <person name="Lorenzen M."/>
            <person name="Brown S."/>
            <person name="Wang L."/>
            <person name="Savard J."/>
            <person name="Tautz D."/>
            <person name="Richards S."/>
            <person name="Weinstock G."/>
            <person name="Gibbs R.A."/>
            <person name="Liu Y."/>
            <person name="Worley K."/>
            <person name="Weinstock G."/>
            <person name="Elsik C.G."/>
            <person name="Reese J.T."/>
            <person name="Elhaik E."/>
            <person name="Landan G."/>
            <person name="Graur D."/>
            <person name="Arensburger P."/>
            <person name="Atkinson P."/>
            <person name="Beeman R.W."/>
            <person name="Beidler J."/>
            <person name="Brown S.J."/>
            <person name="Demuth J.P."/>
            <person name="Drury D.W."/>
            <person name="Du Y.Z."/>
            <person name="Fujiwara H."/>
            <person name="Lorenzen M."/>
            <person name="Maselli V."/>
            <person name="Osanai M."/>
            <person name="Park Y."/>
            <person name="Robertson H.M."/>
            <person name="Tu Z."/>
            <person name="Wang J.J."/>
            <person name="Wang S."/>
            <person name="Richards S."/>
            <person name="Song H."/>
            <person name="Zhang L."/>
            <person name="Sodergren E."/>
            <person name="Werner D."/>
            <person name="Stanke M."/>
            <person name="Morgenstern B."/>
            <person name="Solovyev V."/>
            <person name="Kosarev P."/>
            <person name="Brown G."/>
            <person name="Chen H.C."/>
            <person name="Ermolaeva O."/>
            <person name="Hlavina W."/>
            <person name="Kapustin Y."/>
            <person name="Kiryutin B."/>
            <person name="Kitts P."/>
            <person name="Maglott D."/>
            <person name="Pruitt K."/>
            <person name="Sapojnikov V."/>
            <person name="Souvorov A."/>
            <person name="Mackey A.J."/>
            <person name="Waterhouse R.M."/>
            <person name="Wyder S."/>
            <person name="Zdobnov E.M."/>
            <person name="Zdobnov E.M."/>
            <person name="Wyder S."/>
            <person name="Kriventseva E.V."/>
            <person name="Kadowaki T."/>
            <person name="Bork P."/>
            <person name="Aranda M."/>
            <person name="Bao R."/>
            <person name="Beermann A."/>
            <person name="Berns N."/>
            <person name="Bolognesi R."/>
            <person name="Bonneton F."/>
            <person name="Bopp D."/>
            <person name="Brown S.J."/>
            <person name="Bucher G."/>
            <person name="Butts T."/>
            <person name="Chaumot A."/>
            <person name="Denell R.E."/>
            <person name="Ferrier D.E."/>
            <person name="Friedrich M."/>
            <person name="Gordon C.M."/>
            <person name="Jindra M."/>
            <person name="Klingler M."/>
            <person name="Lan Q."/>
            <person name="Lattorff H.M."/>
            <person name="Laudet V."/>
            <person name="von Levetsow C."/>
            <person name="Liu Z."/>
            <person name="Lutz R."/>
            <person name="Lynch J.A."/>
            <person name="da Fonseca R.N."/>
            <person name="Posnien N."/>
            <person name="Reuter R."/>
            <person name="Roth S."/>
            <person name="Savard J."/>
            <person name="Schinko J.B."/>
            <person name="Schmitt C."/>
            <person name="Schoppmeier M."/>
            <person name="Schroder R."/>
            <person name="Shippy T.D."/>
            <person name="Simonnet F."/>
            <person name="Marques-Souza H."/>
            <person name="Tautz D."/>
            <person name="Tomoyasu Y."/>
            <person name="Trauner J."/>
            <person name="Van der Zee M."/>
            <person name="Vervoort M."/>
            <person name="Wittkopp N."/>
            <person name="Wimmer E.A."/>
            <person name="Yang X."/>
            <person name="Jones A.K."/>
            <person name="Sattelle D.B."/>
            <person name="Ebert P.R."/>
            <person name="Nelson D."/>
            <person name="Scott J.G."/>
            <person name="Beeman R.W."/>
            <person name="Muthukrishnan S."/>
            <person name="Kramer K.J."/>
            <person name="Arakane Y."/>
            <person name="Beeman R.W."/>
            <person name="Zhu Q."/>
            <person name="Hogenkamp D."/>
            <person name="Dixit R."/>
            <person name="Oppert B."/>
            <person name="Jiang H."/>
            <person name="Zou Z."/>
            <person name="Marshall J."/>
            <person name="Elpidina E."/>
            <person name="Vinokurov K."/>
            <person name="Oppert C."/>
            <person name="Zou Z."/>
            <person name="Evans J."/>
            <person name="Lu Z."/>
            <person name="Zhao P."/>
            <person name="Sumathipala N."/>
            <person name="Altincicek B."/>
            <person name="Vilcinskas A."/>
            <person name="Williams M."/>
            <person name="Hultmark D."/>
            <person name="Hetru C."/>
            <person name="Jiang H."/>
            <person name="Grimmelikhuijzen C.J."/>
            <person name="Hauser F."/>
            <person name="Cazzamali G."/>
            <person name="Williamson M."/>
            <person name="Park Y."/>
            <person name="Li B."/>
            <person name="Tanaka Y."/>
            <person name="Predel R."/>
            <person name="Neupert S."/>
            <person name="Schachtner J."/>
            <person name="Verleyen P."/>
            <person name="Raible F."/>
            <person name="Bork P."/>
            <person name="Friedrich M."/>
            <person name="Walden K.K."/>
            <person name="Robertson H.M."/>
            <person name="Angeli S."/>
            <person name="Foret S."/>
            <person name="Bucher G."/>
            <person name="Schuetz S."/>
            <person name="Maleszka R."/>
            <person name="Wimmer E.A."/>
            <person name="Beeman R.W."/>
            <person name="Lorenzen M."/>
            <person name="Tomoyasu Y."/>
            <person name="Miller S.C."/>
            <person name="Grossmann D."/>
            <person name="Bucher G."/>
        </authorList>
    </citation>
    <scope>NUCLEOTIDE SEQUENCE [LARGE SCALE GENOMIC DNA]</scope>
    <source>
        <strain evidence="1 2">Georgia GA2</strain>
    </source>
</reference>
<dbReference type="EMBL" id="KQ971372">
    <property type="protein sequence ID" value="EFA10624.1"/>
    <property type="molecule type" value="Genomic_DNA"/>
</dbReference>
<dbReference type="AlphaFoldDB" id="D6X2X7"/>